<dbReference type="GO" id="GO:0009044">
    <property type="term" value="F:xylan 1,4-beta-xylosidase activity"/>
    <property type="evidence" value="ECO:0007669"/>
    <property type="project" value="InterPro"/>
</dbReference>
<dbReference type="GO" id="GO:0046556">
    <property type="term" value="F:alpha-L-arabinofuranosidase activity"/>
    <property type="evidence" value="ECO:0007669"/>
    <property type="project" value="TreeGrafter"/>
</dbReference>
<dbReference type="SUPFAM" id="SSF52279">
    <property type="entry name" value="Beta-D-glucan exohydrolase, C-terminal domain"/>
    <property type="match status" value="1"/>
</dbReference>
<dbReference type="EMBL" id="CAKOGP040001758">
    <property type="protein sequence ID" value="CAJ1949131.1"/>
    <property type="molecule type" value="Genomic_DNA"/>
</dbReference>
<keyword evidence="4" id="KW-0326">Glycosidase</keyword>
<dbReference type="InterPro" id="IPR002772">
    <property type="entry name" value="Glyco_hydro_3_C"/>
</dbReference>
<name>A0AAD2JGS7_9STRA</name>
<dbReference type="Pfam" id="PF01915">
    <property type="entry name" value="Glyco_hydro_3_C"/>
    <property type="match status" value="1"/>
</dbReference>
<keyword evidence="2 5" id="KW-0732">Signal</keyword>
<dbReference type="InterPro" id="IPR044993">
    <property type="entry name" value="BXL"/>
</dbReference>
<dbReference type="InterPro" id="IPR036962">
    <property type="entry name" value="Glyco_hydro_3_N_sf"/>
</dbReference>
<dbReference type="GO" id="GO:0045493">
    <property type="term" value="P:xylan catabolic process"/>
    <property type="evidence" value="ECO:0007669"/>
    <property type="project" value="InterPro"/>
</dbReference>
<feature type="domain" description="Fibronectin type III-like" evidence="8">
    <location>
        <begin position="688"/>
        <end position="753"/>
    </location>
</feature>
<dbReference type="Pfam" id="PF00933">
    <property type="entry name" value="Glyco_hydro_3"/>
    <property type="match status" value="1"/>
</dbReference>
<dbReference type="Proteomes" id="UP001295423">
    <property type="component" value="Unassembled WGS sequence"/>
</dbReference>
<evidence type="ECO:0000259" key="7">
    <source>
        <dbReference type="Pfam" id="PF01915"/>
    </source>
</evidence>
<dbReference type="PRINTS" id="PR00133">
    <property type="entry name" value="GLHYDRLASE3"/>
</dbReference>
<feature type="domain" description="Glycoside hydrolase family 3 C-terminal" evidence="7">
    <location>
        <begin position="396"/>
        <end position="631"/>
    </location>
</feature>
<keyword evidence="3" id="KW-0378">Hydrolase</keyword>
<dbReference type="AlphaFoldDB" id="A0AAD2JGS7"/>
<reference evidence="9" key="1">
    <citation type="submission" date="2023-08" db="EMBL/GenBank/DDBJ databases">
        <authorList>
            <person name="Audoor S."/>
            <person name="Bilcke G."/>
        </authorList>
    </citation>
    <scope>NUCLEOTIDE SEQUENCE</scope>
</reference>
<dbReference type="Gene3D" id="2.60.40.10">
    <property type="entry name" value="Immunoglobulins"/>
    <property type="match status" value="1"/>
</dbReference>
<evidence type="ECO:0008006" key="11">
    <source>
        <dbReference type="Google" id="ProtNLM"/>
    </source>
</evidence>
<proteinExistence type="inferred from homology"/>
<dbReference type="Gene3D" id="3.40.50.1700">
    <property type="entry name" value="Glycoside hydrolase family 3 C-terminal domain"/>
    <property type="match status" value="1"/>
</dbReference>
<dbReference type="InterPro" id="IPR026891">
    <property type="entry name" value="Fn3-like"/>
</dbReference>
<evidence type="ECO:0000313" key="9">
    <source>
        <dbReference type="EMBL" id="CAJ1949131.1"/>
    </source>
</evidence>
<evidence type="ECO:0000256" key="5">
    <source>
        <dbReference type="SAM" id="SignalP"/>
    </source>
</evidence>
<dbReference type="InterPro" id="IPR036881">
    <property type="entry name" value="Glyco_hydro_3_C_sf"/>
</dbReference>
<dbReference type="InterPro" id="IPR001764">
    <property type="entry name" value="Glyco_hydro_3_N"/>
</dbReference>
<evidence type="ECO:0000256" key="3">
    <source>
        <dbReference type="ARBA" id="ARBA00022801"/>
    </source>
</evidence>
<protein>
    <recommendedName>
        <fullName evidence="11">Fibronectin type III-like domain-containing protein</fullName>
    </recommendedName>
</protein>
<comment type="caution">
    <text evidence="9">The sequence shown here is derived from an EMBL/GenBank/DDBJ whole genome shotgun (WGS) entry which is preliminary data.</text>
</comment>
<evidence type="ECO:0000256" key="1">
    <source>
        <dbReference type="ARBA" id="ARBA00005336"/>
    </source>
</evidence>
<evidence type="ECO:0000313" key="10">
    <source>
        <dbReference type="Proteomes" id="UP001295423"/>
    </source>
</evidence>
<dbReference type="PANTHER" id="PTHR42721">
    <property type="entry name" value="SUGAR HYDROLASE-RELATED"/>
    <property type="match status" value="1"/>
</dbReference>
<sequence length="781" mass="85574">MQPWSLFLLSISLPSLIVSVPLWSDVCQADHPAFDLPFCDSQLSLSERVDDYVQRIPAEQQVAMMGHAAKEYAPLGIPPYQWWSEGLHGPKEPCVEYEGQQKCPTSFPCPSALGNTFNTSLFYDIGAAIGTEGKAISQIRPHDMKIGDGLTYWSPNVNLQRDPRWGRNQEAPGEDPFLTSVYARNFVTALQNTSNGEDSRDDAPLRVAACCKHFIANSLENWHNHTRHNFDAQISDEDLHDYYFRPFQECVQAKAAGVMCSYNALNGIPTCLDKNLLNQTLRQSWGFDGYLVTDCGALQDTITGHKAAKDPEEASSMAKAATVDVNCGDTFEKGLLQAFQNGDVSTSIIHSSFRRLAKIQFRLGMFDALKKYDPQQDIELVGSHGNLAIEAALQSIVLLKNKNKILPLNIDQKVVMIGPHVFGREVFLSSYHGDACASNSTKQKSSYACIESPVEALSKISDHPIEATMGCKVADTDLNEIDKAVDLAKTSDVVVLLLGLDQTQEREERDRNETTLPGLQRQLVRSILDVAAEKTIIVLVHGGAMSLGEDTINRSGAILSASYGGQFASRALAQVLFGLYNPTGKLSSTMYPSSYVDDIPLTEMGMAVGVGRTHMFYRGKPEFSFGHGLSYSLWSLSWTCNASNATTTNRNDDDDEDCSSISIEKLDSPMTVGVNVTNMGPMAGSQTVLLLWRPSKDGNHRIRQKLIGFQGTTSRLNVGESEILSFPIEPSAFLIWDTNTGSNKVVAGTYQIEALAANTTISMLGYVLSGNGEGPIRMEVA</sequence>
<dbReference type="InterPro" id="IPR013783">
    <property type="entry name" value="Ig-like_fold"/>
</dbReference>
<feature type="chain" id="PRO_5042019742" description="Fibronectin type III-like domain-containing protein" evidence="5">
    <location>
        <begin position="20"/>
        <end position="781"/>
    </location>
</feature>
<gene>
    <name evidence="9" type="ORF">CYCCA115_LOCUS11941</name>
</gene>
<dbReference type="GO" id="GO:0031222">
    <property type="term" value="P:arabinan catabolic process"/>
    <property type="evidence" value="ECO:0007669"/>
    <property type="project" value="TreeGrafter"/>
</dbReference>
<feature type="domain" description="Glycoside hydrolase family 3 N-terminal" evidence="6">
    <location>
        <begin position="103"/>
        <end position="358"/>
    </location>
</feature>
<dbReference type="SUPFAM" id="SSF51445">
    <property type="entry name" value="(Trans)glycosidases"/>
    <property type="match status" value="1"/>
</dbReference>
<keyword evidence="10" id="KW-1185">Reference proteome</keyword>
<accession>A0AAD2JGS7</accession>
<comment type="similarity">
    <text evidence="1">Belongs to the glycosyl hydrolase 3 family.</text>
</comment>
<dbReference type="InterPro" id="IPR017853">
    <property type="entry name" value="GH"/>
</dbReference>
<feature type="signal peptide" evidence="5">
    <location>
        <begin position="1"/>
        <end position="19"/>
    </location>
</feature>
<evidence type="ECO:0000256" key="2">
    <source>
        <dbReference type="ARBA" id="ARBA00022729"/>
    </source>
</evidence>
<organism evidence="9 10">
    <name type="scientific">Cylindrotheca closterium</name>
    <dbReference type="NCBI Taxonomy" id="2856"/>
    <lineage>
        <taxon>Eukaryota</taxon>
        <taxon>Sar</taxon>
        <taxon>Stramenopiles</taxon>
        <taxon>Ochrophyta</taxon>
        <taxon>Bacillariophyta</taxon>
        <taxon>Bacillariophyceae</taxon>
        <taxon>Bacillariophycidae</taxon>
        <taxon>Bacillariales</taxon>
        <taxon>Bacillariaceae</taxon>
        <taxon>Cylindrotheca</taxon>
    </lineage>
</organism>
<evidence type="ECO:0000256" key="4">
    <source>
        <dbReference type="ARBA" id="ARBA00023295"/>
    </source>
</evidence>
<dbReference type="PANTHER" id="PTHR42721:SF3">
    <property type="entry name" value="BETA-D-XYLOSIDASE 5-RELATED"/>
    <property type="match status" value="1"/>
</dbReference>
<dbReference type="Gene3D" id="3.20.20.300">
    <property type="entry name" value="Glycoside hydrolase, family 3, N-terminal domain"/>
    <property type="match status" value="1"/>
</dbReference>
<evidence type="ECO:0000259" key="8">
    <source>
        <dbReference type="Pfam" id="PF14310"/>
    </source>
</evidence>
<dbReference type="Pfam" id="PF14310">
    <property type="entry name" value="Fn3-like"/>
    <property type="match status" value="1"/>
</dbReference>
<evidence type="ECO:0000259" key="6">
    <source>
        <dbReference type="Pfam" id="PF00933"/>
    </source>
</evidence>